<comment type="caution">
    <text evidence="2">The sequence shown here is derived from an EMBL/GenBank/DDBJ whole genome shotgun (WGS) entry which is preliminary data.</text>
</comment>
<evidence type="ECO:0000313" key="3">
    <source>
        <dbReference type="Proteomes" id="UP000659223"/>
    </source>
</evidence>
<dbReference type="EMBL" id="BMUT01000019">
    <property type="protein sequence ID" value="GGY07661.1"/>
    <property type="molecule type" value="Genomic_DNA"/>
</dbReference>
<organism evidence="2 3">
    <name type="scientific">Streptomyces hiroshimensis</name>
    <dbReference type="NCBI Taxonomy" id="66424"/>
    <lineage>
        <taxon>Bacteria</taxon>
        <taxon>Bacillati</taxon>
        <taxon>Actinomycetota</taxon>
        <taxon>Actinomycetes</taxon>
        <taxon>Kitasatosporales</taxon>
        <taxon>Streptomycetaceae</taxon>
        <taxon>Streptomyces</taxon>
    </lineage>
</organism>
<sequence>MTALDYLIEAANAANRYIARSSEIDVTEYDDRESYTLAILDRLGDGPGVRRADGLPERGAGRPGHDHPQRQKTPGPLSRSPAPVRRKTPGSCGS</sequence>
<protein>
    <submittedName>
        <fullName evidence="2">Uncharacterized protein</fullName>
    </submittedName>
</protein>
<evidence type="ECO:0000256" key="1">
    <source>
        <dbReference type="SAM" id="MobiDB-lite"/>
    </source>
</evidence>
<feature type="region of interest" description="Disordered" evidence="1">
    <location>
        <begin position="43"/>
        <end position="94"/>
    </location>
</feature>
<accession>A0ABQ2Z823</accession>
<gene>
    <name evidence="2" type="ORF">GCM10010324_63090</name>
</gene>
<name>A0ABQ2Z823_9ACTN</name>
<evidence type="ECO:0000313" key="2">
    <source>
        <dbReference type="EMBL" id="GGY07661.1"/>
    </source>
</evidence>
<feature type="compositionally biased region" description="Basic and acidic residues" evidence="1">
    <location>
        <begin position="43"/>
        <end position="69"/>
    </location>
</feature>
<dbReference type="RefSeq" id="WP_190025182.1">
    <property type="nucleotide sequence ID" value="NZ_BMUT01000019.1"/>
</dbReference>
<keyword evidence="3" id="KW-1185">Reference proteome</keyword>
<proteinExistence type="predicted"/>
<dbReference type="Proteomes" id="UP000659223">
    <property type="component" value="Unassembled WGS sequence"/>
</dbReference>
<reference evidence="3" key="1">
    <citation type="journal article" date="2019" name="Int. J. Syst. Evol. Microbiol.">
        <title>The Global Catalogue of Microorganisms (GCM) 10K type strain sequencing project: providing services to taxonomists for standard genome sequencing and annotation.</title>
        <authorList>
            <consortium name="The Broad Institute Genomics Platform"/>
            <consortium name="The Broad Institute Genome Sequencing Center for Infectious Disease"/>
            <person name="Wu L."/>
            <person name="Ma J."/>
        </authorList>
    </citation>
    <scope>NUCLEOTIDE SEQUENCE [LARGE SCALE GENOMIC DNA]</scope>
    <source>
        <strain evidence="3">JCM 4586</strain>
    </source>
</reference>